<evidence type="ECO:0000259" key="5">
    <source>
        <dbReference type="Pfam" id="PF00150"/>
    </source>
</evidence>
<dbReference type="InterPro" id="IPR018087">
    <property type="entry name" value="Glyco_hydro_5_CS"/>
</dbReference>
<keyword evidence="7" id="KW-1185">Reference proteome</keyword>
<dbReference type="Pfam" id="PF00150">
    <property type="entry name" value="Cellulase"/>
    <property type="match status" value="1"/>
</dbReference>
<reference evidence="6 7" key="1">
    <citation type="submission" date="2018-09" db="EMBL/GenBank/DDBJ databases">
        <title>Genomic Encyclopedia of Archaeal and Bacterial Type Strains, Phase II (KMG-II): from individual species to whole genera.</title>
        <authorList>
            <person name="Goeker M."/>
        </authorList>
    </citation>
    <scope>NUCLEOTIDE SEQUENCE [LARGE SCALE GENOMIC DNA]</scope>
    <source>
        <strain evidence="6 7">DSM 27148</strain>
    </source>
</reference>
<dbReference type="Proteomes" id="UP000283387">
    <property type="component" value="Unassembled WGS sequence"/>
</dbReference>
<evidence type="ECO:0000313" key="7">
    <source>
        <dbReference type="Proteomes" id="UP000283387"/>
    </source>
</evidence>
<evidence type="ECO:0000256" key="1">
    <source>
        <dbReference type="ARBA" id="ARBA00022801"/>
    </source>
</evidence>
<dbReference type="GO" id="GO:0004553">
    <property type="term" value="F:hydrolase activity, hydrolyzing O-glycosyl compounds"/>
    <property type="evidence" value="ECO:0007669"/>
    <property type="project" value="InterPro"/>
</dbReference>
<evidence type="ECO:0000256" key="3">
    <source>
        <dbReference type="RuleBase" id="RU361153"/>
    </source>
</evidence>
<evidence type="ECO:0000313" key="6">
    <source>
        <dbReference type="EMBL" id="RKD90338.1"/>
    </source>
</evidence>
<dbReference type="SUPFAM" id="SSF51445">
    <property type="entry name" value="(Trans)glycosidases"/>
    <property type="match status" value="1"/>
</dbReference>
<keyword evidence="1 3" id="KW-0378">Hydrolase</keyword>
<dbReference type="AlphaFoldDB" id="A0A419W4F8"/>
<dbReference type="PANTHER" id="PTHR34142:SF1">
    <property type="entry name" value="GLYCOSIDE HYDROLASE FAMILY 5 DOMAIN-CONTAINING PROTEIN"/>
    <property type="match status" value="1"/>
</dbReference>
<evidence type="ECO:0000256" key="4">
    <source>
        <dbReference type="SAM" id="SignalP"/>
    </source>
</evidence>
<dbReference type="Gene3D" id="3.20.20.80">
    <property type="entry name" value="Glycosidases"/>
    <property type="match status" value="1"/>
</dbReference>
<organism evidence="6 7">
    <name type="scientific">Mangrovibacterium diazotrophicum</name>
    <dbReference type="NCBI Taxonomy" id="1261403"/>
    <lineage>
        <taxon>Bacteria</taxon>
        <taxon>Pseudomonadati</taxon>
        <taxon>Bacteroidota</taxon>
        <taxon>Bacteroidia</taxon>
        <taxon>Marinilabiliales</taxon>
        <taxon>Prolixibacteraceae</taxon>
        <taxon>Mangrovibacterium</taxon>
    </lineage>
</organism>
<comment type="caution">
    <text evidence="6">The sequence shown here is derived from an EMBL/GenBank/DDBJ whole genome shotgun (WGS) entry which is preliminary data.</text>
</comment>
<feature type="domain" description="Glycoside hydrolase family 5" evidence="5">
    <location>
        <begin position="47"/>
        <end position="326"/>
    </location>
</feature>
<keyword evidence="4" id="KW-0732">Signal</keyword>
<dbReference type="EMBL" id="RAPN01000001">
    <property type="protein sequence ID" value="RKD90338.1"/>
    <property type="molecule type" value="Genomic_DNA"/>
</dbReference>
<dbReference type="InterPro" id="IPR017853">
    <property type="entry name" value="GH"/>
</dbReference>
<feature type="signal peptide" evidence="4">
    <location>
        <begin position="1"/>
        <end position="23"/>
    </location>
</feature>
<dbReference type="GO" id="GO:0009251">
    <property type="term" value="P:glucan catabolic process"/>
    <property type="evidence" value="ECO:0007669"/>
    <property type="project" value="TreeGrafter"/>
</dbReference>
<gene>
    <name evidence="6" type="ORF">BC643_0675</name>
</gene>
<dbReference type="PROSITE" id="PS00659">
    <property type="entry name" value="GLYCOSYL_HYDROL_F5"/>
    <property type="match status" value="1"/>
</dbReference>
<comment type="similarity">
    <text evidence="3">Belongs to the glycosyl hydrolase 5 (cellulase A) family.</text>
</comment>
<dbReference type="RefSeq" id="WP_120271750.1">
    <property type="nucleotide sequence ID" value="NZ_RAPN01000001.1"/>
</dbReference>
<evidence type="ECO:0000256" key="2">
    <source>
        <dbReference type="ARBA" id="ARBA00023295"/>
    </source>
</evidence>
<accession>A0A419W4F8</accession>
<dbReference type="PANTHER" id="PTHR34142">
    <property type="entry name" value="ENDO-BETA-1,4-GLUCANASE A"/>
    <property type="match status" value="1"/>
</dbReference>
<dbReference type="OrthoDB" id="154460at2"/>
<name>A0A419W4F8_9BACT</name>
<keyword evidence="2 3" id="KW-0326">Glycosidase</keyword>
<feature type="chain" id="PRO_5019265325" evidence="4">
    <location>
        <begin position="24"/>
        <end position="364"/>
    </location>
</feature>
<protein>
    <submittedName>
        <fullName evidence="6">Cellulase (Glycosyl hydrolase family 5)</fullName>
    </submittedName>
</protein>
<proteinExistence type="inferred from homology"/>
<dbReference type="InterPro" id="IPR001547">
    <property type="entry name" value="Glyco_hydro_5"/>
</dbReference>
<sequence length="364" mass="41741">MKEIRLIVLLLLTACLSVLNTQAGVNPKVIDDSKTPSMLHVEGRYLVNAEGEKVWLQGVSLASMEWLANGENILQSTNVAIHTWKVNCLRCPVNEDFWFGKGKEQTDGGASYRKLLDDFVKEATSQGVYVVIDLHRFKAPKQIHADFWKEVASIYKNHPGVFFELFNEPHDISWEVWKNGGLVTNEKRATDALAENNKKYEDFESVGMQALIDAVRSTGAQNIVIVGGLDWSYDLSGYFDGYALDDRNGNGIMLSTHVYPWKSDWKNKFMMAIDTYPLFLGELGAEPERMPFIPPERHEMPETWVPDMLGLIQKYELNWTAWCFHPRSTPRLILDWDYTPTPFWGQDVLEVLRDGKQYQLTKLR</sequence>